<dbReference type="InterPro" id="IPR037651">
    <property type="entry name" value="Swc3"/>
</dbReference>
<dbReference type="Proteomes" id="UP000005220">
    <property type="component" value="Chromosome 11"/>
</dbReference>
<dbReference type="PANTHER" id="PTHR28108">
    <property type="entry name" value="SWR1-COMPLEX PROTEIN 3"/>
    <property type="match status" value="1"/>
</dbReference>
<dbReference type="KEGG" id="kaf:KAFR_0K00770"/>
<proteinExistence type="predicted"/>
<feature type="region of interest" description="Disordered" evidence="2">
    <location>
        <begin position="1"/>
        <end position="49"/>
    </location>
</feature>
<dbReference type="GO" id="GO:0140849">
    <property type="term" value="F:ATP-dependent H2AZ histone chaperone activity"/>
    <property type="evidence" value="ECO:0007669"/>
    <property type="project" value="InterPro"/>
</dbReference>
<evidence type="ECO:0008006" key="7">
    <source>
        <dbReference type="Google" id="ProtNLM"/>
    </source>
</evidence>
<feature type="compositionally biased region" description="Acidic residues" evidence="2">
    <location>
        <begin position="31"/>
        <end position="43"/>
    </location>
</feature>
<dbReference type="GO" id="GO:0031492">
    <property type="term" value="F:nucleosomal DNA binding"/>
    <property type="evidence" value="ECO:0007669"/>
    <property type="project" value="EnsemblFungi"/>
</dbReference>
<feature type="domain" description="SWR1-complex protein 3" evidence="3">
    <location>
        <begin position="49"/>
        <end position="148"/>
    </location>
</feature>
<dbReference type="OrthoDB" id="4097064at2759"/>
<dbReference type="GO" id="GO:0000812">
    <property type="term" value="C:Swr1 complex"/>
    <property type="evidence" value="ECO:0007669"/>
    <property type="project" value="EnsemblFungi"/>
</dbReference>
<feature type="compositionally biased region" description="Basic and acidic residues" evidence="2">
    <location>
        <begin position="330"/>
        <end position="341"/>
    </location>
</feature>
<name>H2B1D2_KAZAF</name>
<evidence type="ECO:0000256" key="1">
    <source>
        <dbReference type="SAM" id="Coils"/>
    </source>
</evidence>
<dbReference type="InterPro" id="IPR058986">
    <property type="entry name" value="Swc3_C"/>
</dbReference>
<dbReference type="Pfam" id="PF26242">
    <property type="entry name" value="Swc3_C"/>
    <property type="match status" value="1"/>
</dbReference>
<dbReference type="InterPro" id="IPR057558">
    <property type="entry name" value="Swc3_dom"/>
</dbReference>
<feature type="coiled-coil region" evidence="1">
    <location>
        <begin position="161"/>
        <end position="228"/>
    </location>
</feature>
<feature type="compositionally biased region" description="Polar residues" evidence="2">
    <location>
        <begin position="342"/>
        <end position="352"/>
    </location>
</feature>
<dbReference type="Pfam" id="PF24707">
    <property type="entry name" value="Swc3"/>
    <property type="match status" value="1"/>
</dbReference>
<dbReference type="RefSeq" id="XP_003959567.1">
    <property type="nucleotide sequence ID" value="XM_003959518.1"/>
</dbReference>
<feature type="compositionally biased region" description="Low complexity" evidence="2">
    <location>
        <begin position="368"/>
        <end position="377"/>
    </location>
</feature>
<dbReference type="eggNOG" id="ENOG502QWM7">
    <property type="taxonomic scope" value="Eukaryota"/>
</dbReference>
<feature type="region of interest" description="Disordered" evidence="2">
    <location>
        <begin position="329"/>
        <end position="444"/>
    </location>
</feature>
<dbReference type="EMBL" id="HE650831">
    <property type="protein sequence ID" value="CCF60432.1"/>
    <property type="molecule type" value="Genomic_DNA"/>
</dbReference>
<evidence type="ECO:0000256" key="2">
    <source>
        <dbReference type="SAM" id="MobiDB-lite"/>
    </source>
</evidence>
<dbReference type="GeneID" id="13886621"/>
<evidence type="ECO:0000313" key="5">
    <source>
        <dbReference type="EMBL" id="CCF60432.1"/>
    </source>
</evidence>
<dbReference type="HOGENOM" id="CLU_008595_1_0_1"/>
<dbReference type="InParanoid" id="H2B1D2"/>
<feature type="compositionally biased region" description="Basic and acidic residues" evidence="2">
    <location>
        <begin position="378"/>
        <end position="391"/>
    </location>
</feature>
<dbReference type="PANTHER" id="PTHR28108:SF1">
    <property type="entry name" value="SWR1-COMPLEX PROTEIN 3"/>
    <property type="match status" value="1"/>
</dbReference>
<dbReference type="FunCoup" id="H2B1D2">
    <property type="interactions" value="153"/>
</dbReference>
<reference evidence="5 6" key="1">
    <citation type="journal article" date="2011" name="Proc. Natl. Acad. Sci. U.S.A.">
        <title>Evolutionary erosion of yeast sex chromosomes by mating-type switching accidents.</title>
        <authorList>
            <person name="Gordon J.L."/>
            <person name="Armisen D."/>
            <person name="Proux-Wera E."/>
            <person name="Oheigeartaigh S.S."/>
            <person name="Byrne K.P."/>
            <person name="Wolfe K.H."/>
        </authorList>
    </citation>
    <scope>NUCLEOTIDE SEQUENCE [LARGE SCALE GENOMIC DNA]</scope>
    <source>
        <strain evidence="6">ATCC 22294 / BCRC 22015 / CBS 2517 / CECT 1963 / NBRC 1671 / NRRL Y-8276</strain>
    </source>
</reference>
<dbReference type="STRING" id="1071382.H2B1D2"/>
<organism evidence="5 6">
    <name type="scientific">Kazachstania africana (strain ATCC 22294 / BCRC 22015 / CBS 2517 / CECT 1963 / NBRC 1671 / NRRL Y-8276)</name>
    <name type="common">Yeast</name>
    <name type="synonym">Kluyveromyces africanus</name>
    <dbReference type="NCBI Taxonomy" id="1071382"/>
    <lineage>
        <taxon>Eukaryota</taxon>
        <taxon>Fungi</taxon>
        <taxon>Dikarya</taxon>
        <taxon>Ascomycota</taxon>
        <taxon>Saccharomycotina</taxon>
        <taxon>Saccharomycetes</taxon>
        <taxon>Saccharomycetales</taxon>
        <taxon>Saccharomycetaceae</taxon>
        <taxon>Kazachstania</taxon>
    </lineage>
</organism>
<evidence type="ECO:0000259" key="3">
    <source>
        <dbReference type="Pfam" id="PF24707"/>
    </source>
</evidence>
<sequence>MPAVLRSRSKQPEASPQPAAQVRRRKRRTTEDEEDIDLLEDSDTATNNRPFEMIGDLPSSVSIPNYNSALTHPLSVKDSSVLYNSLRISRNTWIKGEMFESYWKRPLITGVNNNNVPTIKDKMQRMCECTLLGGPHEFKVRLHILKDDAIEQKWQEEEDSKKKAVKERRKMELEAKKKRIEERKQKQLLKKQEKEKQKEAKLKAKLEQQKMKEEIKKFKEQQKLLKKSNANVVKTEISKTNEIATKVKKNISEKKPMSNDSKLIQNLNLMAQKDVHVRNLMDLVATHNATPVQIETFRKIIDIAKSMPSDLKSPGPYIPIVSTRARQVLKKTETKKDEDTKASASPSSTALDTTGDKNDPLTMEKGNVTETNNSNTTTEEKTDEISKNKTEVEEENEQIEEKNDSIKESEEIEPSKSFKGSADGGKNDIISGKTNDPVKKEEESEIKVPKKVKKKIDDEDKLTGFQQKYVDESQLILEFLENNNARFYMPKDSIIEYDAENEKYVISWVLIHNRKEIEKFLRKHTKRDNKLTFNDILFYDDCPTPLINPMTVTILGIPKRFNQIVLNSVNPIEKVQAVMKRLLEISTRLSDYYLWYQLDGYDDAKLSEKLRIELNEYEQSLRPKKQKKIVI</sequence>
<keyword evidence="1" id="KW-0175">Coiled coil</keyword>
<evidence type="ECO:0000259" key="4">
    <source>
        <dbReference type="Pfam" id="PF26242"/>
    </source>
</evidence>
<keyword evidence="6" id="KW-1185">Reference proteome</keyword>
<feature type="domain" description="Swc3 C-terminal" evidence="4">
    <location>
        <begin position="461"/>
        <end position="618"/>
    </location>
</feature>
<dbReference type="AlphaFoldDB" id="H2B1D2"/>
<accession>H2B1D2</accession>
<evidence type="ECO:0000313" key="6">
    <source>
        <dbReference type="Proteomes" id="UP000005220"/>
    </source>
</evidence>
<protein>
    <recommendedName>
        <fullName evidence="7">SWR1-complex protein 3</fullName>
    </recommendedName>
</protein>
<gene>
    <name evidence="5" type="primary">KAFR0K00770</name>
    <name evidence="5" type="ORF">KAFR_0K00770</name>
</gene>
<dbReference type="GO" id="GO:0007029">
    <property type="term" value="P:endoplasmic reticulum organization"/>
    <property type="evidence" value="ECO:0007669"/>
    <property type="project" value="EnsemblFungi"/>
</dbReference>
<feature type="compositionally biased region" description="Basic and acidic residues" evidence="2">
    <location>
        <begin position="399"/>
        <end position="416"/>
    </location>
</feature>